<dbReference type="InterPro" id="IPR050194">
    <property type="entry name" value="Glycosyltransferase_grp1"/>
</dbReference>
<protein>
    <submittedName>
        <fullName evidence="1">Putative glycosyl transferase</fullName>
    </submittedName>
</protein>
<dbReference type="PANTHER" id="PTHR45947:SF3">
    <property type="entry name" value="SULFOQUINOVOSYL TRANSFERASE SQD2"/>
    <property type="match status" value="1"/>
</dbReference>
<dbReference type="EMBL" id="LN554846">
    <property type="protein sequence ID" value="CED70267.1"/>
    <property type="molecule type" value="Genomic_DNA"/>
</dbReference>
<gene>
    <name evidence="1" type="ORF">AWOD_I_0172</name>
</gene>
<dbReference type="PATRIC" id="fig|80852.17.peg.177"/>
<dbReference type="HOGENOM" id="CLU_770822_0_0_6"/>
<dbReference type="GeneID" id="28539702"/>
<accession>A0A090IJD2</accession>
<dbReference type="PANTHER" id="PTHR45947">
    <property type="entry name" value="SULFOQUINOVOSYL TRANSFERASE SQD2"/>
    <property type="match status" value="1"/>
</dbReference>
<dbReference type="Pfam" id="PF13692">
    <property type="entry name" value="Glyco_trans_1_4"/>
    <property type="match status" value="1"/>
</dbReference>
<evidence type="ECO:0000313" key="2">
    <source>
        <dbReference type="Proteomes" id="UP000032427"/>
    </source>
</evidence>
<dbReference type="KEGG" id="awd:AWOD_I_0172"/>
<dbReference type="STRING" id="80852.AWOD_I_0172"/>
<proteinExistence type="predicted"/>
<dbReference type="OrthoDB" id="9792269at2"/>
<dbReference type="SUPFAM" id="SSF53756">
    <property type="entry name" value="UDP-Glycosyltransferase/glycogen phosphorylase"/>
    <property type="match status" value="1"/>
</dbReference>
<keyword evidence="1" id="KW-0808">Transferase</keyword>
<keyword evidence="2" id="KW-1185">Reference proteome</keyword>
<organism evidence="1 2">
    <name type="scientific">Aliivibrio wodanis</name>
    <dbReference type="NCBI Taxonomy" id="80852"/>
    <lineage>
        <taxon>Bacteria</taxon>
        <taxon>Pseudomonadati</taxon>
        <taxon>Pseudomonadota</taxon>
        <taxon>Gammaproteobacteria</taxon>
        <taxon>Vibrionales</taxon>
        <taxon>Vibrionaceae</taxon>
        <taxon>Aliivibrio</taxon>
    </lineage>
</organism>
<sequence length="359" mass="40774">MKIYTYHTYHSSGVGGVETLLRHLKKKCISESQEIIEVYHGVMGSEQYSDSKLATDIQLSGYDKGYNLLGSIWRKCSLFHFFLTHPFESGDVLILSHPMNLNFIPQWVKDKLTIILVQINRADVYLSHSNLKAVKKYHQDINHVTVYTEQDKVEIEKLCFELTGKCVVIPRGCKLATAQARISSSKKLLTIARIEEKQKNFAAMVSIMKALPPEYTLDIYGDGSKEEITELLTKIKDEPRIQYCGVTQDVESVLQQYSLFIMTSRYEGFGQTLIEARSQGLPVVLFNTFDAASWIVEDGVNGYLIPEGDINTFSQRIMLLCEDDEKYQQVSGSAIKSASTTDKQIVDQAWFELLTTGRY</sequence>
<name>A0A090IJD2_9GAMM</name>
<dbReference type="Gene3D" id="3.40.50.2000">
    <property type="entry name" value="Glycogen Phosphorylase B"/>
    <property type="match status" value="1"/>
</dbReference>
<dbReference type="AlphaFoldDB" id="A0A090IJD2"/>
<reference evidence="2" key="1">
    <citation type="submission" date="2014-09" db="EMBL/GenBank/DDBJ databases">
        <authorList>
            <person name="Hjerde E."/>
        </authorList>
    </citation>
    <scope>NUCLEOTIDE SEQUENCE [LARGE SCALE GENOMIC DNA]</scope>
    <source>
        <strain evidence="2">06/09/139</strain>
    </source>
</reference>
<dbReference type="GO" id="GO:0016757">
    <property type="term" value="F:glycosyltransferase activity"/>
    <property type="evidence" value="ECO:0007669"/>
    <property type="project" value="TreeGrafter"/>
</dbReference>
<dbReference type="Proteomes" id="UP000032427">
    <property type="component" value="Chromosome 1"/>
</dbReference>
<evidence type="ECO:0000313" key="1">
    <source>
        <dbReference type="EMBL" id="CED70267.1"/>
    </source>
</evidence>